<name>A0A6P5A9U8_BRABE</name>
<evidence type="ECO:0000256" key="3">
    <source>
        <dbReference type="ARBA" id="ARBA00022737"/>
    </source>
</evidence>
<reference evidence="9" key="1">
    <citation type="submission" date="2025-08" db="UniProtKB">
        <authorList>
            <consortium name="RefSeq"/>
        </authorList>
    </citation>
    <scope>IDENTIFICATION</scope>
    <source>
        <tissue evidence="9">Gonad</tissue>
    </source>
</reference>
<keyword evidence="2 6" id="KW-0732">Signal</keyword>
<dbReference type="InterPro" id="IPR001611">
    <property type="entry name" value="Leu-rich_rpt"/>
</dbReference>
<evidence type="ECO:0000256" key="6">
    <source>
        <dbReference type="SAM" id="SignalP"/>
    </source>
</evidence>
<sequence>MKMMLVFLLILLKEAGPTAACSSSCSSWCWCDNSGFTSVPQDLPTTITRLDLSHNAITTLSQSDFARYSNLTRLWLYHNQISVINSGAFYGLSSLTGLWLRYNQLTILRSDMFVGLDTLLELNLYDNNIHSIEAGTFNATPQLQQLYLDQNNITIFPESPSLANISNLRMNHNQMETLSSAAYDIMFSISYVNIDNNPWQCDCRMLPIKQKMTGFRDFEKQIRCAGPEHLEGKSLLLVVEPEDLNCEETGSTDSTSPASFSLSAFLSGFLGGVLGSFLILVIFLAIWCIKMRAKTRPAPVPDPSGVSSNPNGAATGPTSGRHHTGQGASPSRAAHSDDGESRPGTSGTVPPPRSLDDGESRPGTSGTVPPPRSLDKSSAVLRAPLPPIKTAGPRGDVRNVPEAAHGDAAANISVPLSRHFIYQQTCPSGLPKGLPGL</sequence>
<feature type="chain" id="PRO_5028079502" evidence="6">
    <location>
        <begin position="21"/>
        <end position="437"/>
    </location>
</feature>
<dbReference type="Proteomes" id="UP000515135">
    <property type="component" value="Unplaced"/>
</dbReference>
<dbReference type="GO" id="GO:0005615">
    <property type="term" value="C:extracellular space"/>
    <property type="evidence" value="ECO:0007669"/>
    <property type="project" value="TreeGrafter"/>
</dbReference>
<feature type="signal peptide" evidence="6">
    <location>
        <begin position="1"/>
        <end position="20"/>
    </location>
</feature>
<dbReference type="InterPro" id="IPR050328">
    <property type="entry name" value="Dev_Immune_Receptor"/>
</dbReference>
<dbReference type="PANTHER" id="PTHR24373:SF383">
    <property type="entry name" value="LEUCINE-RICH REPEAT-CONTAINING PROTEIN 15-LIKE"/>
    <property type="match status" value="1"/>
</dbReference>
<feature type="region of interest" description="Disordered" evidence="4">
    <location>
        <begin position="297"/>
        <end position="402"/>
    </location>
</feature>
<evidence type="ECO:0000256" key="4">
    <source>
        <dbReference type="SAM" id="MobiDB-lite"/>
    </source>
</evidence>
<dbReference type="RefSeq" id="XP_019646388.1">
    <property type="nucleotide sequence ID" value="XM_019790829.1"/>
</dbReference>
<keyword evidence="8" id="KW-1185">Reference proteome</keyword>
<evidence type="ECO:0000256" key="5">
    <source>
        <dbReference type="SAM" id="Phobius"/>
    </source>
</evidence>
<keyword evidence="5" id="KW-0472">Membrane</keyword>
<keyword evidence="5" id="KW-1133">Transmembrane helix</keyword>
<gene>
    <name evidence="9" type="primary">LOC109486922</name>
</gene>
<feature type="domain" description="LRRCT" evidence="7">
    <location>
        <begin position="197"/>
        <end position="247"/>
    </location>
</feature>
<evidence type="ECO:0000313" key="9">
    <source>
        <dbReference type="RefSeq" id="XP_019646388.1"/>
    </source>
</evidence>
<feature type="compositionally biased region" description="Polar residues" evidence="4">
    <location>
        <begin position="305"/>
        <end position="318"/>
    </location>
</feature>
<evidence type="ECO:0000256" key="2">
    <source>
        <dbReference type="ARBA" id="ARBA00022729"/>
    </source>
</evidence>
<protein>
    <submittedName>
        <fullName evidence="9">SLIT and NTRK-like protein 2</fullName>
    </submittedName>
</protein>
<dbReference type="InterPro" id="IPR003591">
    <property type="entry name" value="Leu-rich_rpt_typical-subtyp"/>
</dbReference>
<dbReference type="OrthoDB" id="676979at2759"/>
<dbReference type="GO" id="GO:0031012">
    <property type="term" value="C:extracellular matrix"/>
    <property type="evidence" value="ECO:0007669"/>
    <property type="project" value="TreeGrafter"/>
</dbReference>
<dbReference type="InterPro" id="IPR000483">
    <property type="entry name" value="Cys-rich_flank_reg_C"/>
</dbReference>
<keyword evidence="1" id="KW-0433">Leucine-rich repeat</keyword>
<dbReference type="KEGG" id="bbel:109486922"/>
<evidence type="ECO:0000259" key="7">
    <source>
        <dbReference type="SMART" id="SM00082"/>
    </source>
</evidence>
<dbReference type="SMART" id="SM00369">
    <property type="entry name" value="LRR_TYP"/>
    <property type="match status" value="5"/>
</dbReference>
<dbReference type="Pfam" id="PF13855">
    <property type="entry name" value="LRR_8"/>
    <property type="match status" value="1"/>
</dbReference>
<evidence type="ECO:0000256" key="1">
    <source>
        <dbReference type="ARBA" id="ARBA00022614"/>
    </source>
</evidence>
<dbReference type="Gene3D" id="3.80.10.10">
    <property type="entry name" value="Ribonuclease Inhibitor"/>
    <property type="match status" value="2"/>
</dbReference>
<dbReference type="InterPro" id="IPR032675">
    <property type="entry name" value="LRR_dom_sf"/>
</dbReference>
<dbReference type="GeneID" id="109486922"/>
<dbReference type="PROSITE" id="PS51450">
    <property type="entry name" value="LRR"/>
    <property type="match status" value="2"/>
</dbReference>
<keyword evidence="3" id="KW-0677">Repeat</keyword>
<dbReference type="Pfam" id="PF01463">
    <property type="entry name" value="LRRCT"/>
    <property type="match status" value="1"/>
</dbReference>
<dbReference type="PANTHER" id="PTHR24373">
    <property type="entry name" value="SLIT RELATED LEUCINE-RICH REPEAT NEURONAL PROTEIN"/>
    <property type="match status" value="1"/>
</dbReference>
<dbReference type="AlphaFoldDB" id="A0A6P5A9U8"/>
<evidence type="ECO:0000313" key="8">
    <source>
        <dbReference type="Proteomes" id="UP000515135"/>
    </source>
</evidence>
<proteinExistence type="predicted"/>
<keyword evidence="5" id="KW-0812">Transmembrane</keyword>
<accession>A0A6P5A9U8</accession>
<feature type="transmembrane region" description="Helical" evidence="5">
    <location>
        <begin position="264"/>
        <end position="289"/>
    </location>
</feature>
<dbReference type="FunFam" id="3.80.10.10:FF:001326">
    <property type="entry name" value="Uncharacterized protein"/>
    <property type="match status" value="1"/>
</dbReference>
<organism evidence="8 9">
    <name type="scientific">Branchiostoma belcheri</name>
    <name type="common">Amphioxus</name>
    <dbReference type="NCBI Taxonomy" id="7741"/>
    <lineage>
        <taxon>Eukaryota</taxon>
        <taxon>Metazoa</taxon>
        <taxon>Chordata</taxon>
        <taxon>Cephalochordata</taxon>
        <taxon>Leptocardii</taxon>
        <taxon>Amphioxiformes</taxon>
        <taxon>Branchiostomatidae</taxon>
        <taxon>Branchiostoma</taxon>
    </lineage>
</organism>
<dbReference type="SMART" id="SM00082">
    <property type="entry name" value="LRRCT"/>
    <property type="match status" value="1"/>
</dbReference>
<dbReference type="SUPFAM" id="SSF52058">
    <property type="entry name" value="L domain-like"/>
    <property type="match status" value="1"/>
</dbReference>